<dbReference type="eggNOG" id="COG1917">
    <property type="taxonomic scope" value="Bacteria"/>
</dbReference>
<dbReference type="AlphaFoldDB" id="A0A0D0Q1B7"/>
<evidence type="ECO:0000259" key="4">
    <source>
        <dbReference type="PROSITE" id="PS01124"/>
    </source>
</evidence>
<dbReference type="Gene3D" id="2.60.120.10">
    <property type="entry name" value="Jelly Rolls"/>
    <property type="match status" value="1"/>
</dbReference>
<keyword evidence="3" id="KW-0804">Transcription</keyword>
<keyword evidence="1" id="KW-0805">Transcription regulation</keyword>
<sequence length="286" mass="31047">MAAPEPAPDAPAARLVGPGRAFHLMRATLAKGRPRDLTPAPHPTVVWIQNDRVRLHHDTGRRDLTEGDVLFLRAGEGYGLQGKGETPMVVSVTLADGIVAGLGARHPGLEGRLFWTDDPAPRLAHLDPRPLAALNQAALRLERAAETALEAEAFLLPLCAQLVDREVPLPDGAPDWLARALSAAKEPQVFREGAAGFARIAGRAHPHVSRTMRRFTGQTPSDYINGQRMAFAARRLAGSSDSLSEIAAECGIPNLSHFHKLFRAAHGLTPAQYRRRFQRELAQPGR</sequence>
<dbReference type="STRING" id="1123501.Wenmar_03026"/>
<protein>
    <submittedName>
        <fullName evidence="5">Wenxma_13, whole genome shotgun sequence</fullName>
    </submittedName>
</protein>
<dbReference type="EMBL" id="AONG01000014">
    <property type="protein sequence ID" value="KIQ68379.1"/>
    <property type="molecule type" value="Genomic_DNA"/>
</dbReference>
<keyword evidence="6" id="KW-1185">Reference proteome</keyword>
<dbReference type="eggNOG" id="COG2169">
    <property type="taxonomic scope" value="Bacteria"/>
</dbReference>
<dbReference type="InterPro" id="IPR014710">
    <property type="entry name" value="RmlC-like_jellyroll"/>
</dbReference>
<dbReference type="PATRIC" id="fig|1123501.6.peg.3143"/>
<accession>A0A0D0Q1B7</accession>
<organism evidence="5 6">
    <name type="scientific">Wenxinia marina DSM 24838</name>
    <dbReference type="NCBI Taxonomy" id="1123501"/>
    <lineage>
        <taxon>Bacteria</taxon>
        <taxon>Pseudomonadati</taxon>
        <taxon>Pseudomonadota</taxon>
        <taxon>Alphaproteobacteria</taxon>
        <taxon>Rhodobacterales</taxon>
        <taxon>Roseobacteraceae</taxon>
        <taxon>Wenxinia</taxon>
    </lineage>
</organism>
<dbReference type="SUPFAM" id="SSF46689">
    <property type="entry name" value="Homeodomain-like"/>
    <property type="match status" value="1"/>
</dbReference>
<dbReference type="InterPro" id="IPR011051">
    <property type="entry name" value="RmlC_Cupin_sf"/>
</dbReference>
<comment type="caution">
    <text evidence="5">The sequence shown here is derived from an EMBL/GenBank/DDBJ whole genome shotgun (WGS) entry which is preliminary data.</text>
</comment>
<dbReference type="RefSeq" id="WP_018301817.1">
    <property type="nucleotide sequence ID" value="NZ_KB902279.1"/>
</dbReference>
<keyword evidence="2" id="KW-0238">DNA-binding</keyword>
<dbReference type="InterPro" id="IPR020449">
    <property type="entry name" value="Tscrpt_reg_AraC-type_HTH"/>
</dbReference>
<dbReference type="InterPro" id="IPR018062">
    <property type="entry name" value="HTH_AraC-typ_CS"/>
</dbReference>
<dbReference type="SUPFAM" id="SSF51182">
    <property type="entry name" value="RmlC-like cupins"/>
    <property type="match status" value="1"/>
</dbReference>
<evidence type="ECO:0000256" key="1">
    <source>
        <dbReference type="ARBA" id="ARBA00023015"/>
    </source>
</evidence>
<dbReference type="GO" id="GO:0003700">
    <property type="term" value="F:DNA-binding transcription factor activity"/>
    <property type="evidence" value="ECO:0007669"/>
    <property type="project" value="InterPro"/>
</dbReference>
<gene>
    <name evidence="5" type="ORF">Wenmar_03026</name>
</gene>
<dbReference type="PANTHER" id="PTHR46796">
    <property type="entry name" value="HTH-TYPE TRANSCRIPTIONAL ACTIVATOR RHAS-RELATED"/>
    <property type="match status" value="1"/>
</dbReference>
<dbReference type="InterPro" id="IPR018060">
    <property type="entry name" value="HTH_AraC"/>
</dbReference>
<feature type="domain" description="HTH araC/xylS-type" evidence="4">
    <location>
        <begin position="197"/>
        <end position="276"/>
    </location>
</feature>
<dbReference type="Proteomes" id="UP000035100">
    <property type="component" value="Unassembled WGS sequence"/>
</dbReference>
<evidence type="ECO:0000313" key="6">
    <source>
        <dbReference type="Proteomes" id="UP000035100"/>
    </source>
</evidence>
<dbReference type="PROSITE" id="PS00041">
    <property type="entry name" value="HTH_ARAC_FAMILY_1"/>
    <property type="match status" value="1"/>
</dbReference>
<evidence type="ECO:0000256" key="3">
    <source>
        <dbReference type="ARBA" id="ARBA00023163"/>
    </source>
</evidence>
<proteinExistence type="predicted"/>
<dbReference type="InterPro" id="IPR009057">
    <property type="entry name" value="Homeodomain-like_sf"/>
</dbReference>
<dbReference type="PANTHER" id="PTHR46796:SF6">
    <property type="entry name" value="ARAC SUBFAMILY"/>
    <property type="match status" value="1"/>
</dbReference>
<dbReference type="PRINTS" id="PR00032">
    <property type="entry name" value="HTHARAC"/>
</dbReference>
<dbReference type="GO" id="GO:0043565">
    <property type="term" value="F:sequence-specific DNA binding"/>
    <property type="evidence" value="ECO:0007669"/>
    <property type="project" value="InterPro"/>
</dbReference>
<dbReference type="Gene3D" id="1.10.10.60">
    <property type="entry name" value="Homeodomain-like"/>
    <property type="match status" value="1"/>
</dbReference>
<dbReference type="PROSITE" id="PS01124">
    <property type="entry name" value="HTH_ARAC_FAMILY_2"/>
    <property type="match status" value="1"/>
</dbReference>
<evidence type="ECO:0000256" key="2">
    <source>
        <dbReference type="ARBA" id="ARBA00023125"/>
    </source>
</evidence>
<dbReference type="Pfam" id="PF12833">
    <property type="entry name" value="HTH_18"/>
    <property type="match status" value="1"/>
</dbReference>
<dbReference type="SMART" id="SM00342">
    <property type="entry name" value="HTH_ARAC"/>
    <property type="match status" value="1"/>
</dbReference>
<dbReference type="OrthoDB" id="252470at2"/>
<dbReference type="InterPro" id="IPR050204">
    <property type="entry name" value="AraC_XylS_family_regulators"/>
</dbReference>
<evidence type="ECO:0000313" key="5">
    <source>
        <dbReference type="EMBL" id="KIQ68379.1"/>
    </source>
</evidence>
<name>A0A0D0Q1B7_9RHOB</name>
<reference evidence="5 6" key="1">
    <citation type="submission" date="2013-01" db="EMBL/GenBank/DDBJ databases">
        <authorList>
            <person name="Fiebig A."/>
            <person name="Goeker M."/>
            <person name="Klenk H.-P.P."/>
        </authorList>
    </citation>
    <scope>NUCLEOTIDE SEQUENCE [LARGE SCALE GENOMIC DNA]</scope>
    <source>
        <strain evidence="5 6">DSM 24838</strain>
    </source>
</reference>